<reference evidence="1 2" key="1">
    <citation type="submission" date="2024-03" db="EMBL/GenBank/DDBJ databases">
        <title>Chitinophaga caseinilytica sp. nov., a casein hydrolysing bacterium isolated from forest soil.</title>
        <authorList>
            <person name="Lee D.S."/>
            <person name="Han D.M."/>
            <person name="Baek J.H."/>
            <person name="Choi D.G."/>
            <person name="Jeon J.H."/>
            <person name="Jeon C.O."/>
        </authorList>
    </citation>
    <scope>NUCLEOTIDE SEQUENCE [LARGE SCALE GENOMIC DNA]</scope>
    <source>
        <strain evidence="1 2">KACC 19118</strain>
    </source>
</reference>
<gene>
    <name evidence="1" type="ORF">WJU22_08845</name>
</gene>
<dbReference type="RefSeq" id="WP_341842876.1">
    <property type="nucleotide sequence ID" value="NZ_CP149792.1"/>
</dbReference>
<protein>
    <recommendedName>
        <fullName evidence="3">Secreted protein</fullName>
    </recommendedName>
</protein>
<evidence type="ECO:0000313" key="2">
    <source>
        <dbReference type="Proteomes" id="UP001449657"/>
    </source>
</evidence>
<keyword evidence="2" id="KW-1185">Reference proteome</keyword>
<dbReference type="Proteomes" id="UP001449657">
    <property type="component" value="Chromosome"/>
</dbReference>
<name>A0ABZ2ZC46_9BACT</name>
<organism evidence="1 2">
    <name type="scientific">Chitinophaga caseinilytica</name>
    <dbReference type="NCBI Taxonomy" id="2267521"/>
    <lineage>
        <taxon>Bacteria</taxon>
        <taxon>Pseudomonadati</taxon>
        <taxon>Bacteroidota</taxon>
        <taxon>Chitinophagia</taxon>
        <taxon>Chitinophagales</taxon>
        <taxon>Chitinophagaceae</taxon>
        <taxon>Chitinophaga</taxon>
    </lineage>
</organism>
<dbReference type="EMBL" id="CP150096">
    <property type="protein sequence ID" value="WZN48281.1"/>
    <property type="molecule type" value="Genomic_DNA"/>
</dbReference>
<evidence type="ECO:0000313" key="1">
    <source>
        <dbReference type="EMBL" id="WZN48281.1"/>
    </source>
</evidence>
<proteinExistence type="predicted"/>
<accession>A0ABZ2ZC46</accession>
<evidence type="ECO:0008006" key="3">
    <source>
        <dbReference type="Google" id="ProtNLM"/>
    </source>
</evidence>
<sequence length="136" mass="15584">MTRLLIGFMLTAYMLLLGGYSHSCCQASRFSPGKYFQNLTADDMPADTHCEEDQFTPSAPPDAREGFEKTKAVEIQEDEDAQNFRKQQLFCKILITAIFTDVNRLPSFYPQLPLPFCQHFSYASADKFIVQRVIRI</sequence>